<dbReference type="SUPFAM" id="SSF52540">
    <property type="entry name" value="P-loop containing nucleoside triphosphate hydrolases"/>
    <property type="match status" value="1"/>
</dbReference>
<accession>A0A1G8E882</accession>
<dbReference type="Proteomes" id="UP000199045">
    <property type="component" value="Unassembled WGS sequence"/>
</dbReference>
<dbReference type="STRING" id="104663.SAMN04488121_11730"/>
<evidence type="ECO:0000313" key="1">
    <source>
        <dbReference type="EMBL" id="SDH66158.1"/>
    </source>
</evidence>
<protein>
    <recommendedName>
        <fullName evidence="3">Sulfotransferase family protein</fullName>
    </recommendedName>
</protein>
<proteinExistence type="predicted"/>
<sequence length="320" mass="37577">MQTSFIANWIPYKLNYTPQGWMVKWLDLADKRMILPFFDETIQVCRIKQRQRSSLESLSTMDFASDASKDLAALEPSAFVFHVSRCGSTLLSQAFSAPEENIVIAEAPLLDEILRTPEHQPDLSLPTREEWFRAALRLMGQQRNFKEQHYIIKLDSWHIHFYELLRQWYPHTPFFFLYRKPDEVIASHHKRRGIHSVPGMVSPALLKIDDPAQFGGDFNRYTAQVLQAFYLKLQSILALKNARDCFFDYADSVQEMMTTFSRFSGVTIKDEEQVYDRLKYHSKASQEVFKPESFDNREQFFFQDAHNAYEHLRSLHTLSI</sequence>
<reference evidence="1 2" key="1">
    <citation type="submission" date="2016-10" db="EMBL/GenBank/DDBJ databases">
        <authorList>
            <person name="de Groot N.N."/>
        </authorList>
    </citation>
    <scope>NUCLEOTIDE SEQUENCE [LARGE SCALE GENOMIC DNA]</scope>
    <source>
        <strain evidence="1 2">DSM 527</strain>
    </source>
</reference>
<dbReference type="InterPro" id="IPR027417">
    <property type="entry name" value="P-loop_NTPase"/>
</dbReference>
<name>A0A1G8E882_CHIFI</name>
<dbReference type="AlphaFoldDB" id="A0A1G8E882"/>
<organism evidence="1 2">
    <name type="scientific">Chitinophaga filiformis</name>
    <name type="common">Myxococcus filiformis</name>
    <name type="synonym">Flexibacter filiformis</name>
    <dbReference type="NCBI Taxonomy" id="104663"/>
    <lineage>
        <taxon>Bacteria</taxon>
        <taxon>Pseudomonadati</taxon>
        <taxon>Bacteroidota</taxon>
        <taxon>Chitinophagia</taxon>
        <taxon>Chitinophagales</taxon>
        <taxon>Chitinophagaceae</taxon>
        <taxon>Chitinophaga</taxon>
    </lineage>
</organism>
<dbReference type="EMBL" id="FNBN01000017">
    <property type="protein sequence ID" value="SDH66158.1"/>
    <property type="molecule type" value="Genomic_DNA"/>
</dbReference>
<evidence type="ECO:0000313" key="2">
    <source>
        <dbReference type="Proteomes" id="UP000199045"/>
    </source>
</evidence>
<dbReference type="Gene3D" id="3.40.50.300">
    <property type="entry name" value="P-loop containing nucleotide triphosphate hydrolases"/>
    <property type="match status" value="1"/>
</dbReference>
<gene>
    <name evidence="1" type="ORF">SAMN04488121_11730</name>
</gene>
<dbReference type="OrthoDB" id="5380394at2"/>
<evidence type="ECO:0008006" key="3">
    <source>
        <dbReference type="Google" id="ProtNLM"/>
    </source>
</evidence>
<dbReference type="RefSeq" id="WP_089839043.1">
    <property type="nucleotide sequence ID" value="NZ_FNBN01000017.1"/>
</dbReference>